<dbReference type="EMBL" id="BT138782">
    <property type="protein sequence ID" value="AFK38577.1"/>
    <property type="molecule type" value="mRNA"/>
</dbReference>
<name>I3SE85_MEDTR</name>
<dbReference type="AlphaFoldDB" id="I3SE85"/>
<sequence>MLFSISILFLAALSPTKLSTLPLIPFLLIVVTITLELDSSMRPQT</sequence>
<evidence type="ECO:0000313" key="1">
    <source>
        <dbReference type="EMBL" id="AFK38577.1"/>
    </source>
</evidence>
<proteinExistence type="evidence at transcript level"/>
<reference evidence="1" key="1">
    <citation type="submission" date="2012-05" db="EMBL/GenBank/DDBJ databases">
        <authorList>
            <person name="Krishnakumar V."/>
            <person name="Cheung F."/>
            <person name="Xiao Y."/>
            <person name="Chan A."/>
            <person name="Moskal W.A."/>
            <person name="Town C.D."/>
        </authorList>
    </citation>
    <scope>NUCLEOTIDE SEQUENCE</scope>
</reference>
<protein>
    <submittedName>
        <fullName evidence="1">Uncharacterized protein</fullName>
    </submittedName>
</protein>
<organism evidence="1">
    <name type="scientific">Medicago truncatula</name>
    <name type="common">Barrel medic</name>
    <name type="synonym">Medicago tribuloides</name>
    <dbReference type="NCBI Taxonomy" id="3880"/>
    <lineage>
        <taxon>Eukaryota</taxon>
        <taxon>Viridiplantae</taxon>
        <taxon>Streptophyta</taxon>
        <taxon>Embryophyta</taxon>
        <taxon>Tracheophyta</taxon>
        <taxon>Spermatophyta</taxon>
        <taxon>Magnoliopsida</taxon>
        <taxon>eudicotyledons</taxon>
        <taxon>Gunneridae</taxon>
        <taxon>Pentapetalae</taxon>
        <taxon>rosids</taxon>
        <taxon>fabids</taxon>
        <taxon>Fabales</taxon>
        <taxon>Fabaceae</taxon>
        <taxon>Papilionoideae</taxon>
        <taxon>50 kb inversion clade</taxon>
        <taxon>NPAAA clade</taxon>
        <taxon>Hologalegina</taxon>
        <taxon>IRL clade</taxon>
        <taxon>Trifolieae</taxon>
        <taxon>Medicago</taxon>
    </lineage>
</organism>
<accession>I3SE85</accession>